<evidence type="ECO:0000256" key="1">
    <source>
        <dbReference type="ARBA" id="ARBA00012771"/>
    </source>
</evidence>
<dbReference type="NCBIfam" id="TIGR03534">
    <property type="entry name" value="RF_mod_PrmC"/>
    <property type="match status" value="1"/>
</dbReference>
<dbReference type="PANTHER" id="PTHR18895">
    <property type="entry name" value="HEMK METHYLTRANSFERASE"/>
    <property type="match status" value="1"/>
</dbReference>
<dbReference type="PROSITE" id="PS00092">
    <property type="entry name" value="N6_MTASE"/>
    <property type="match status" value="1"/>
</dbReference>
<feature type="domain" description="Methyltransferase small" evidence="6">
    <location>
        <begin position="53"/>
        <end position="131"/>
    </location>
</feature>
<dbReference type="SUPFAM" id="SSF53335">
    <property type="entry name" value="S-adenosyl-L-methionine-dependent methyltransferases"/>
    <property type="match status" value="1"/>
</dbReference>
<keyword evidence="3 7" id="KW-0808">Transferase</keyword>
<organism evidence="7">
    <name type="scientific">bioreactor metagenome</name>
    <dbReference type="NCBI Taxonomy" id="1076179"/>
    <lineage>
        <taxon>unclassified sequences</taxon>
        <taxon>metagenomes</taxon>
        <taxon>ecological metagenomes</taxon>
    </lineage>
</organism>
<dbReference type="InterPro" id="IPR029063">
    <property type="entry name" value="SAM-dependent_MTases_sf"/>
</dbReference>
<evidence type="ECO:0000259" key="6">
    <source>
        <dbReference type="Pfam" id="PF05175"/>
    </source>
</evidence>
<comment type="catalytic activity">
    <reaction evidence="5">
        <text>L-glutaminyl-[peptide chain release factor] + S-adenosyl-L-methionine = N(5)-methyl-L-glutaminyl-[peptide chain release factor] + S-adenosyl-L-homocysteine + H(+)</text>
        <dbReference type="Rhea" id="RHEA:42896"/>
        <dbReference type="Rhea" id="RHEA-COMP:10271"/>
        <dbReference type="Rhea" id="RHEA-COMP:10272"/>
        <dbReference type="ChEBI" id="CHEBI:15378"/>
        <dbReference type="ChEBI" id="CHEBI:30011"/>
        <dbReference type="ChEBI" id="CHEBI:57856"/>
        <dbReference type="ChEBI" id="CHEBI:59789"/>
        <dbReference type="ChEBI" id="CHEBI:61891"/>
        <dbReference type="EC" id="2.1.1.297"/>
    </reaction>
</comment>
<dbReference type="InterPro" id="IPR050320">
    <property type="entry name" value="N5-glutamine_MTase"/>
</dbReference>
<dbReference type="GO" id="GO:0032259">
    <property type="term" value="P:methylation"/>
    <property type="evidence" value="ECO:0007669"/>
    <property type="project" value="UniProtKB-KW"/>
</dbReference>
<dbReference type="InterPro" id="IPR004556">
    <property type="entry name" value="HemK-like"/>
</dbReference>
<dbReference type="GO" id="GO:0003676">
    <property type="term" value="F:nucleic acid binding"/>
    <property type="evidence" value="ECO:0007669"/>
    <property type="project" value="InterPro"/>
</dbReference>
<name>A0A645EXZ5_9ZZZZ</name>
<comment type="caution">
    <text evidence="7">The sequence shown here is derived from an EMBL/GenBank/DDBJ whole genome shotgun (WGS) entry which is preliminary data.</text>
</comment>
<keyword evidence="2 7" id="KW-0489">Methyltransferase</keyword>
<evidence type="ECO:0000313" key="7">
    <source>
        <dbReference type="EMBL" id="MPN05294.1"/>
    </source>
</evidence>
<evidence type="ECO:0000256" key="3">
    <source>
        <dbReference type="ARBA" id="ARBA00022679"/>
    </source>
</evidence>
<dbReference type="GO" id="GO:0102559">
    <property type="term" value="F:peptide chain release factor N(5)-glutamine methyltransferase activity"/>
    <property type="evidence" value="ECO:0007669"/>
    <property type="project" value="UniProtKB-EC"/>
</dbReference>
<evidence type="ECO:0000256" key="2">
    <source>
        <dbReference type="ARBA" id="ARBA00022603"/>
    </source>
</evidence>
<dbReference type="CDD" id="cd02440">
    <property type="entry name" value="AdoMet_MTases"/>
    <property type="match status" value="1"/>
</dbReference>
<keyword evidence="4" id="KW-0949">S-adenosyl-L-methionine</keyword>
<dbReference type="InterPro" id="IPR002052">
    <property type="entry name" value="DNA_methylase_N6_adenine_CS"/>
</dbReference>
<evidence type="ECO:0000256" key="4">
    <source>
        <dbReference type="ARBA" id="ARBA00022691"/>
    </source>
</evidence>
<dbReference type="InterPro" id="IPR007848">
    <property type="entry name" value="Small_mtfrase_dom"/>
</dbReference>
<proteinExistence type="predicted"/>
<evidence type="ECO:0000256" key="5">
    <source>
        <dbReference type="ARBA" id="ARBA00048391"/>
    </source>
</evidence>
<dbReference type="AlphaFoldDB" id="A0A645EXZ5"/>
<dbReference type="NCBIfam" id="TIGR00536">
    <property type="entry name" value="hemK_fam"/>
    <property type="match status" value="1"/>
</dbReference>
<reference evidence="7" key="1">
    <citation type="submission" date="2019-08" db="EMBL/GenBank/DDBJ databases">
        <authorList>
            <person name="Kucharzyk K."/>
            <person name="Murdoch R.W."/>
            <person name="Higgins S."/>
            <person name="Loffler F."/>
        </authorList>
    </citation>
    <scope>NUCLEOTIDE SEQUENCE</scope>
</reference>
<accession>A0A645EXZ5</accession>
<protein>
    <recommendedName>
        <fullName evidence="1">peptide chain release factor N(5)-glutamine methyltransferase</fullName>
        <ecNumber evidence="1">2.1.1.297</ecNumber>
    </recommendedName>
</protein>
<dbReference type="Gene3D" id="3.40.50.150">
    <property type="entry name" value="Vaccinia Virus protein VP39"/>
    <property type="match status" value="1"/>
</dbReference>
<dbReference type="Gene3D" id="1.10.8.10">
    <property type="entry name" value="DNA helicase RuvA subunit, C-terminal domain"/>
    <property type="match status" value="1"/>
</dbReference>
<sequence>MRLSHRPIAYILGSKEFYGREFSVDERVLIPRADTEILVEQVLAFAHKKRMGNTLSIIDVCTGSGAVGITLALELGCHVTLTDISSEALMVAKANAETLGADVQVKQGDLLSPAEGKYDIIVSNPPYLTETWCDQVSKEVAWEPRLALDGKEDDGLGLIRTLVKQSTGRLNRGGALFLECDYRQASEVADLLKAHRFEEVARVRDLAFLERVLWGVLACTSN</sequence>
<dbReference type="InterPro" id="IPR019874">
    <property type="entry name" value="RF_methyltr_PrmC"/>
</dbReference>
<dbReference type="Pfam" id="PF05175">
    <property type="entry name" value="MTS"/>
    <property type="match status" value="1"/>
</dbReference>
<dbReference type="PANTHER" id="PTHR18895:SF74">
    <property type="entry name" value="MTRF1L RELEASE FACTOR GLUTAMINE METHYLTRANSFERASE"/>
    <property type="match status" value="1"/>
</dbReference>
<dbReference type="EC" id="2.1.1.297" evidence="1"/>
<gene>
    <name evidence="7" type="primary">prmC_49</name>
    <name evidence="7" type="ORF">SDC9_152544</name>
</gene>
<dbReference type="EMBL" id="VSSQ01051207">
    <property type="protein sequence ID" value="MPN05294.1"/>
    <property type="molecule type" value="Genomic_DNA"/>
</dbReference>